<evidence type="ECO:0000313" key="3">
    <source>
        <dbReference type="Proteomes" id="UP000187203"/>
    </source>
</evidence>
<dbReference type="Pfam" id="PF00646">
    <property type="entry name" value="F-box"/>
    <property type="match status" value="1"/>
</dbReference>
<evidence type="ECO:0000259" key="1">
    <source>
        <dbReference type="Pfam" id="PF00646"/>
    </source>
</evidence>
<proteinExistence type="predicted"/>
<keyword evidence="3" id="KW-1185">Reference proteome</keyword>
<gene>
    <name evidence="2" type="ORF">COLO4_04113</name>
</gene>
<dbReference type="PANTHER" id="PTHR31960">
    <property type="entry name" value="F-BOX PROTEIN PP2-A15"/>
    <property type="match status" value="1"/>
</dbReference>
<comment type="caution">
    <text evidence="2">The sequence shown here is derived from an EMBL/GenBank/DDBJ whole genome shotgun (WGS) entry which is preliminary data.</text>
</comment>
<reference evidence="3" key="1">
    <citation type="submission" date="2013-09" db="EMBL/GenBank/DDBJ databases">
        <title>Corchorus olitorius genome sequencing.</title>
        <authorList>
            <person name="Alam M."/>
            <person name="Haque M.S."/>
            <person name="Islam M.S."/>
            <person name="Emdad E.M."/>
            <person name="Islam M.M."/>
            <person name="Ahmed B."/>
            <person name="Halim A."/>
            <person name="Hossen Q.M.M."/>
            <person name="Hossain M.Z."/>
            <person name="Ahmed R."/>
            <person name="Khan M.M."/>
            <person name="Islam R."/>
            <person name="Rashid M.M."/>
            <person name="Khan S.A."/>
            <person name="Rahman M.S."/>
            <person name="Alam M."/>
            <person name="Yahiya A.S."/>
            <person name="Khan M.S."/>
            <person name="Azam M.S."/>
            <person name="Haque T."/>
            <person name="Lashkar M.Z.H."/>
            <person name="Akhand A.I."/>
            <person name="Morshed G."/>
            <person name="Roy S."/>
            <person name="Uddin K.S."/>
            <person name="Rabeya T."/>
            <person name="Hossain A.S."/>
            <person name="Chowdhury A."/>
            <person name="Snigdha A.R."/>
            <person name="Mortoza M.S."/>
            <person name="Matin S.A."/>
            <person name="Hoque S.M.E."/>
            <person name="Islam M.K."/>
            <person name="Roy D.K."/>
            <person name="Haider R."/>
            <person name="Moosa M.M."/>
            <person name="Elias S.M."/>
            <person name="Hasan A.M."/>
            <person name="Jahan S."/>
            <person name="Shafiuddin M."/>
            <person name="Mahmood N."/>
            <person name="Shommy N.S."/>
        </authorList>
    </citation>
    <scope>NUCLEOTIDE SEQUENCE [LARGE SCALE GENOMIC DNA]</scope>
    <source>
        <strain evidence="3">cv. O-4</strain>
    </source>
</reference>
<accession>A0A1R3KV49</accession>
<name>A0A1R3KV49_9ROSI</name>
<dbReference type="EMBL" id="AWUE01011115">
    <property type="protein sequence ID" value="OMP10973.1"/>
    <property type="molecule type" value="Genomic_DNA"/>
</dbReference>
<dbReference type="PANTHER" id="PTHR31960:SF26">
    <property type="entry name" value="F-BOX DOMAIN CONTAINING PROTEIN"/>
    <property type="match status" value="1"/>
</dbReference>
<feature type="domain" description="F-box" evidence="1">
    <location>
        <begin position="44"/>
        <end position="84"/>
    </location>
</feature>
<dbReference type="SUPFAM" id="SSF81383">
    <property type="entry name" value="F-box domain"/>
    <property type="match status" value="1"/>
</dbReference>
<protein>
    <recommendedName>
        <fullName evidence="1">F-box domain-containing protein</fullName>
    </recommendedName>
</protein>
<dbReference type="InterPro" id="IPR036047">
    <property type="entry name" value="F-box-like_dom_sf"/>
</dbReference>
<evidence type="ECO:0000313" key="2">
    <source>
        <dbReference type="EMBL" id="OMP10973.1"/>
    </source>
</evidence>
<sequence length="170" mass="18964">MKLLNPVYFGTMAFTKKQNQWQKKKRGEEQKQEAAGGAATAVSLNDLPEECIAKIVSLTIPTDANRLSCVSTTVRSAAAMDHVHVWSNFLPSDYETILSRSVETRDFPSKKQLFSYLSQNPIHIDQGKKDIQIVTRNKLCGLAYLVFTLQNGFYGVDRHLAEVSLVLGGE</sequence>
<organism evidence="2 3">
    <name type="scientific">Corchorus olitorius</name>
    <dbReference type="NCBI Taxonomy" id="93759"/>
    <lineage>
        <taxon>Eukaryota</taxon>
        <taxon>Viridiplantae</taxon>
        <taxon>Streptophyta</taxon>
        <taxon>Embryophyta</taxon>
        <taxon>Tracheophyta</taxon>
        <taxon>Spermatophyta</taxon>
        <taxon>Magnoliopsida</taxon>
        <taxon>eudicotyledons</taxon>
        <taxon>Gunneridae</taxon>
        <taxon>Pentapetalae</taxon>
        <taxon>rosids</taxon>
        <taxon>malvids</taxon>
        <taxon>Malvales</taxon>
        <taxon>Malvaceae</taxon>
        <taxon>Grewioideae</taxon>
        <taxon>Apeibeae</taxon>
        <taxon>Corchorus</taxon>
    </lineage>
</organism>
<dbReference type="Proteomes" id="UP000187203">
    <property type="component" value="Unassembled WGS sequence"/>
</dbReference>
<dbReference type="AlphaFoldDB" id="A0A1R3KV49"/>
<dbReference type="STRING" id="93759.A0A1R3KV49"/>
<dbReference type="InterPro" id="IPR001810">
    <property type="entry name" value="F-box_dom"/>
</dbReference>
<dbReference type="CDD" id="cd22162">
    <property type="entry name" value="F-box_AtSKIP3-like"/>
    <property type="match status" value="1"/>
</dbReference>
<dbReference type="OrthoDB" id="1304606at2759"/>